<feature type="transmembrane region" description="Helical" evidence="6">
    <location>
        <begin position="156"/>
        <end position="175"/>
    </location>
</feature>
<evidence type="ECO:0000313" key="10">
    <source>
        <dbReference type="RefSeq" id="XP_014665911.1"/>
    </source>
</evidence>
<evidence type="ECO:0000313" key="11">
    <source>
        <dbReference type="RefSeq" id="XP_014665912.1"/>
    </source>
</evidence>
<dbReference type="PRINTS" id="PR00237">
    <property type="entry name" value="GPCRRHODOPSN"/>
</dbReference>
<sequence>MRTKISISADSLHSSLTGAAAITDHMADIIPTSTFDINATMSNSTTWWNMSKMKEEYGHDVVALHSQTPVEYAVPMLGYIGPVFIIFTVIFNTLVVIVLLKKHMRTSTNVLLTAMAVSDTLTGLVILPWCMYYYSFQNYKQPMSLLWCKIYQFTEELIPTIFHTASIWLTMSLAIQRYIMVCKTRHAKKWCSMHRVKWGIVFIYVTSILYNIPRFVDIDFLMVEVPWPMPLEGAWVDKPFKEHCAFQTKSWVVGIEDIYYNIYYWFRVVCVHFVPCTTLVVLNACLLNAMRKAQQRRKKLMQENRCSESKKLRDTNCTTAMLIVVVTVFLIVEIPTGIVFIFHILANTFQIQIMEVRDMNVVSLTTAFLIILSYPINFFIYCGMSKQFRNTFKQLFVKGDGRNSINSTREREYCTLNGNTIERPECDDVTAL</sequence>
<evidence type="ECO:0000256" key="3">
    <source>
        <dbReference type="ARBA" id="ARBA00022989"/>
    </source>
</evidence>
<dbReference type="PANTHER" id="PTHR47023:SF1">
    <property type="entry name" value="SEX PEPTIDE RECEPTOR"/>
    <property type="match status" value="1"/>
</dbReference>
<name>A0ABM1E140_PRICU</name>
<feature type="transmembrane region" description="Helical" evidence="6">
    <location>
        <begin position="366"/>
        <end position="384"/>
    </location>
</feature>
<dbReference type="GeneID" id="106807912"/>
<dbReference type="SUPFAM" id="SSF81321">
    <property type="entry name" value="Family A G protein-coupled receptor-like"/>
    <property type="match status" value="1"/>
</dbReference>
<gene>
    <name evidence="9 10 11" type="primary">LOC106807912</name>
</gene>
<dbReference type="RefSeq" id="XP_014665912.1">
    <property type="nucleotide sequence ID" value="XM_014810426.1"/>
</dbReference>
<dbReference type="PROSITE" id="PS50262">
    <property type="entry name" value="G_PROTEIN_RECEP_F1_2"/>
    <property type="match status" value="1"/>
</dbReference>
<keyword evidence="5" id="KW-0175">Coiled coil</keyword>
<dbReference type="CDD" id="cd14978">
    <property type="entry name" value="7tmA_FMRFamide_R-like"/>
    <property type="match status" value="1"/>
</dbReference>
<evidence type="ECO:0000256" key="1">
    <source>
        <dbReference type="ARBA" id="ARBA00004370"/>
    </source>
</evidence>
<dbReference type="RefSeq" id="XP_014665909.1">
    <property type="nucleotide sequence ID" value="XM_014810423.1"/>
</dbReference>
<evidence type="ECO:0000256" key="4">
    <source>
        <dbReference type="ARBA" id="ARBA00023136"/>
    </source>
</evidence>
<dbReference type="Pfam" id="PF10324">
    <property type="entry name" value="7TM_GPCR_Srw"/>
    <property type="match status" value="1"/>
</dbReference>
<dbReference type="Proteomes" id="UP000695022">
    <property type="component" value="Unplaced"/>
</dbReference>
<dbReference type="InterPro" id="IPR019427">
    <property type="entry name" value="7TM_GPCR_serpentine_rcpt_Srw"/>
</dbReference>
<comment type="subcellular location">
    <subcellularLocation>
        <location evidence="1">Membrane</location>
    </subcellularLocation>
</comment>
<evidence type="ECO:0000259" key="7">
    <source>
        <dbReference type="PROSITE" id="PS50262"/>
    </source>
</evidence>
<feature type="transmembrane region" description="Helical" evidence="6">
    <location>
        <begin position="196"/>
        <end position="213"/>
    </location>
</feature>
<dbReference type="PANTHER" id="PTHR47023">
    <property type="entry name" value="SEX PEPTIDE RECEPTOR"/>
    <property type="match status" value="1"/>
</dbReference>
<proteinExistence type="predicted"/>
<feature type="transmembrane region" description="Helical" evidence="6">
    <location>
        <begin position="112"/>
        <end position="136"/>
    </location>
</feature>
<dbReference type="InterPro" id="IPR000276">
    <property type="entry name" value="GPCR_Rhodpsn"/>
</dbReference>
<feature type="transmembrane region" description="Helical" evidence="6">
    <location>
        <begin position="79"/>
        <end position="100"/>
    </location>
</feature>
<dbReference type="RefSeq" id="XP_014665911.1">
    <property type="nucleotide sequence ID" value="XM_014810425.1"/>
</dbReference>
<evidence type="ECO:0000313" key="9">
    <source>
        <dbReference type="RefSeq" id="XP_014665909.1"/>
    </source>
</evidence>
<dbReference type="Gene3D" id="1.20.1070.10">
    <property type="entry name" value="Rhodopsin 7-helix transmembrane proteins"/>
    <property type="match status" value="1"/>
</dbReference>
<accession>A0ABM1E140</accession>
<protein>
    <submittedName>
        <fullName evidence="9 10">Sex peptide receptor-like</fullName>
    </submittedName>
</protein>
<dbReference type="InterPro" id="IPR017452">
    <property type="entry name" value="GPCR_Rhodpsn_7TM"/>
</dbReference>
<feature type="transmembrane region" description="Helical" evidence="6">
    <location>
        <begin position="320"/>
        <end position="346"/>
    </location>
</feature>
<feature type="transmembrane region" description="Helical" evidence="6">
    <location>
        <begin position="264"/>
        <end position="289"/>
    </location>
</feature>
<reference evidence="9 10" key="1">
    <citation type="submission" date="2025-05" db="UniProtKB">
        <authorList>
            <consortium name="RefSeq"/>
        </authorList>
    </citation>
    <scope>IDENTIFICATION</scope>
</reference>
<evidence type="ECO:0000256" key="2">
    <source>
        <dbReference type="ARBA" id="ARBA00022692"/>
    </source>
</evidence>
<organism evidence="8 10">
    <name type="scientific">Priapulus caudatus</name>
    <name type="common">Priapulid worm</name>
    <dbReference type="NCBI Taxonomy" id="37621"/>
    <lineage>
        <taxon>Eukaryota</taxon>
        <taxon>Metazoa</taxon>
        <taxon>Ecdysozoa</taxon>
        <taxon>Scalidophora</taxon>
        <taxon>Priapulida</taxon>
        <taxon>Priapulimorpha</taxon>
        <taxon>Priapulimorphida</taxon>
        <taxon>Priapulidae</taxon>
        <taxon>Priapulus</taxon>
    </lineage>
</organism>
<keyword evidence="2 6" id="KW-0812">Transmembrane</keyword>
<keyword evidence="4 6" id="KW-0472">Membrane</keyword>
<keyword evidence="3 6" id="KW-1133">Transmembrane helix</keyword>
<feature type="domain" description="G-protein coupled receptors family 1 profile" evidence="7">
    <location>
        <begin position="91"/>
        <end position="381"/>
    </location>
</feature>
<evidence type="ECO:0000256" key="6">
    <source>
        <dbReference type="SAM" id="Phobius"/>
    </source>
</evidence>
<feature type="coiled-coil region" evidence="5">
    <location>
        <begin position="283"/>
        <end position="310"/>
    </location>
</feature>
<evidence type="ECO:0000256" key="5">
    <source>
        <dbReference type="SAM" id="Coils"/>
    </source>
</evidence>
<dbReference type="InterPro" id="IPR053071">
    <property type="entry name" value="GPCR1-related_rcpt"/>
</dbReference>
<keyword evidence="8" id="KW-1185">Reference proteome</keyword>
<evidence type="ECO:0000313" key="8">
    <source>
        <dbReference type="Proteomes" id="UP000695022"/>
    </source>
</evidence>